<sequence length="74" mass="9144">MKLLTKCFHLPTFLKGREIEMMELFDKRNEKLLFKFWEFLRMEYAHETLSFYMSIQEFKIFAQEIIRRSGNEPS</sequence>
<dbReference type="InterPro" id="IPR016137">
    <property type="entry name" value="RGS"/>
</dbReference>
<name>A0ABN7T066_OIKDI</name>
<organism evidence="2 3">
    <name type="scientific">Oikopleura dioica</name>
    <name type="common">Tunicate</name>
    <dbReference type="NCBI Taxonomy" id="34765"/>
    <lineage>
        <taxon>Eukaryota</taxon>
        <taxon>Metazoa</taxon>
        <taxon>Chordata</taxon>
        <taxon>Tunicata</taxon>
        <taxon>Appendicularia</taxon>
        <taxon>Copelata</taxon>
        <taxon>Oikopleuridae</taxon>
        <taxon>Oikopleura</taxon>
    </lineage>
</organism>
<gene>
    <name evidence="2" type="ORF">OKIOD_LOCUS13976</name>
</gene>
<dbReference type="InterPro" id="IPR036305">
    <property type="entry name" value="RGS_sf"/>
</dbReference>
<evidence type="ECO:0000313" key="2">
    <source>
        <dbReference type="EMBL" id="CAG5110856.1"/>
    </source>
</evidence>
<accession>A0ABN7T066</accession>
<reference evidence="2 3" key="1">
    <citation type="submission" date="2021-04" db="EMBL/GenBank/DDBJ databases">
        <authorList>
            <person name="Bliznina A."/>
        </authorList>
    </citation>
    <scope>NUCLEOTIDE SEQUENCE [LARGE SCALE GENOMIC DNA]</scope>
</reference>
<dbReference type="Proteomes" id="UP001158576">
    <property type="component" value="Chromosome 2"/>
</dbReference>
<evidence type="ECO:0000313" key="3">
    <source>
        <dbReference type="Proteomes" id="UP001158576"/>
    </source>
</evidence>
<evidence type="ECO:0000259" key="1">
    <source>
        <dbReference type="PROSITE" id="PS50132"/>
    </source>
</evidence>
<keyword evidence="3" id="KW-1185">Reference proteome</keyword>
<feature type="domain" description="RGS" evidence="1">
    <location>
        <begin position="36"/>
        <end position="59"/>
    </location>
</feature>
<proteinExistence type="predicted"/>
<protein>
    <submittedName>
        <fullName evidence="2">Oidioi.mRNA.OKI2018_I69.chr2.g5211.t1.cds</fullName>
    </submittedName>
</protein>
<dbReference type="EMBL" id="OU015567">
    <property type="protein sequence ID" value="CAG5110856.1"/>
    <property type="molecule type" value="Genomic_DNA"/>
</dbReference>
<dbReference type="PROSITE" id="PS50132">
    <property type="entry name" value="RGS"/>
    <property type="match status" value="1"/>
</dbReference>
<dbReference type="SUPFAM" id="SSF48097">
    <property type="entry name" value="Regulator of G-protein signaling, RGS"/>
    <property type="match status" value="1"/>
</dbReference>